<protein>
    <submittedName>
        <fullName evidence="2">Alpha/beta hydrolase fold protein</fullName>
    </submittedName>
</protein>
<proteinExistence type="predicted"/>
<reference evidence="2" key="2">
    <citation type="submission" date="2020-09" db="EMBL/GenBank/DDBJ databases">
        <authorList>
            <person name="Sun Q."/>
            <person name="Zhou Y."/>
        </authorList>
    </citation>
    <scope>NUCLEOTIDE SEQUENCE</scope>
    <source>
        <strain evidence="2">CGMCC 1.15478</strain>
    </source>
</reference>
<keyword evidence="3" id="KW-1185">Reference proteome</keyword>
<keyword evidence="2" id="KW-0378">Hydrolase</keyword>
<feature type="domain" description="AB hydrolase-1" evidence="1">
    <location>
        <begin position="26"/>
        <end position="269"/>
    </location>
</feature>
<accession>A0A916X9X0</accession>
<evidence type="ECO:0000259" key="1">
    <source>
        <dbReference type="Pfam" id="PF12697"/>
    </source>
</evidence>
<dbReference type="AlphaFoldDB" id="A0A916X9X0"/>
<dbReference type="PANTHER" id="PTHR43689:SF8">
    <property type="entry name" value="ALPHA_BETA-HYDROLASES SUPERFAMILY PROTEIN"/>
    <property type="match status" value="1"/>
</dbReference>
<reference evidence="2" key="1">
    <citation type="journal article" date="2014" name="Int. J. Syst. Evol. Microbiol.">
        <title>Complete genome sequence of Corynebacterium casei LMG S-19264T (=DSM 44701T), isolated from a smear-ripened cheese.</title>
        <authorList>
            <consortium name="US DOE Joint Genome Institute (JGI-PGF)"/>
            <person name="Walter F."/>
            <person name="Albersmeier A."/>
            <person name="Kalinowski J."/>
            <person name="Ruckert C."/>
        </authorList>
    </citation>
    <scope>NUCLEOTIDE SEQUENCE</scope>
    <source>
        <strain evidence="2">CGMCC 1.15478</strain>
    </source>
</reference>
<dbReference type="InterPro" id="IPR000073">
    <property type="entry name" value="AB_hydrolase_1"/>
</dbReference>
<organism evidence="2 3">
    <name type="scientific">Hoyosella rhizosphaerae</name>
    <dbReference type="NCBI Taxonomy" id="1755582"/>
    <lineage>
        <taxon>Bacteria</taxon>
        <taxon>Bacillati</taxon>
        <taxon>Actinomycetota</taxon>
        <taxon>Actinomycetes</taxon>
        <taxon>Mycobacteriales</taxon>
        <taxon>Hoyosellaceae</taxon>
        <taxon>Hoyosella</taxon>
    </lineage>
</organism>
<evidence type="ECO:0000313" key="3">
    <source>
        <dbReference type="Proteomes" id="UP000641514"/>
    </source>
</evidence>
<dbReference type="PRINTS" id="PR00111">
    <property type="entry name" value="ABHYDROLASE"/>
</dbReference>
<dbReference type="PANTHER" id="PTHR43689">
    <property type="entry name" value="HYDROLASE"/>
    <property type="match status" value="1"/>
</dbReference>
<dbReference type="InterPro" id="IPR029058">
    <property type="entry name" value="AB_hydrolase_fold"/>
</dbReference>
<dbReference type="Proteomes" id="UP000641514">
    <property type="component" value="Unassembled WGS sequence"/>
</dbReference>
<comment type="caution">
    <text evidence="2">The sequence shown here is derived from an EMBL/GenBank/DDBJ whole genome shotgun (WGS) entry which is preliminary data.</text>
</comment>
<dbReference type="EMBL" id="BMJH01000001">
    <property type="protein sequence ID" value="GGC55873.1"/>
    <property type="molecule type" value="Genomic_DNA"/>
</dbReference>
<name>A0A916X9X0_9ACTN</name>
<dbReference type="Gene3D" id="3.40.50.1820">
    <property type="entry name" value="alpha/beta hydrolase"/>
    <property type="match status" value="1"/>
</dbReference>
<sequence length="278" mass="30046">MITESRTDYAGFNTRILRCDGDGPSIVLLHGIFDSADTWKGVLSALAHRGRRAIAVDLPGYGDADPRAPGPALPQLDAFVAELVTSQAQTKPVVLVGNSLGGALAVRAALTEDMPIHSVIPIDVAGLGYRPWIEATIGRYSPPATLLSRIPYPRRVARSRAATKLVSRSLYAHAANADPTVVARFVQRASDPREIALVAAEGRAMLRELHTSRPTGDSPPMLILHGRRDFLIPPSGSERLHRRYPESELAILEHCGHCPQLDDPGLIADLIANFSPRE</sequence>
<dbReference type="Pfam" id="PF12697">
    <property type="entry name" value="Abhydrolase_6"/>
    <property type="match status" value="1"/>
</dbReference>
<dbReference type="RefSeq" id="WP_188670391.1">
    <property type="nucleotide sequence ID" value="NZ_BMJH01000001.1"/>
</dbReference>
<dbReference type="SUPFAM" id="SSF53474">
    <property type="entry name" value="alpha/beta-Hydrolases"/>
    <property type="match status" value="1"/>
</dbReference>
<evidence type="ECO:0000313" key="2">
    <source>
        <dbReference type="EMBL" id="GGC55873.1"/>
    </source>
</evidence>
<dbReference type="GO" id="GO:0016787">
    <property type="term" value="F:hydrolase activity"/>
    <property type="evidence" value="ECO:0007669"/>
    <property type="project" value="UniProtKB-KW"/>
</dbReference>
<dbReference type="PRINTS" id="PR00412">
    <property type="entry name" value="EPOXHYDRLASE"/>
</dbReference>
<gene>
    <name evidence="2" type="ORF">GCM10011410_05330</name>
</gene>
<dbReference type="InterPro" id="IPR000639">
    <property type="entry name" value="Epox_hydrolase-like"/>
</dbReference>